<dbReference type="InterPro" id="IPR050954">
    <property type="entry name" value="ET_IronSulfur_Cluster-Binding"/>
</dbReference>
<keyword evidence="5" id="KW-0249">Electron transport</keyword>
<reference evidence="9" key="2">
    <citation type="submission" date="2021-04" db="EMBL/GenBank/DDBJ databases">
        <authorList>
            <person name="Gilroy R."/>
        </authorList>
    </citation>
    <scope>NUCLEOTIDE SEQUENCE</scope>
    <source>
        <strain evidence="9">ChiW4-1371</strain>
    </source>
</reference>
<evidence type="ECO:0000259" key="8">
    <source>
        <dbReference type="PROSITE" id="PS51379"/>
    </source>
</evidence>
<protein>
    <submittedName>
        <fullName evidence="9">4Fe-4S dicluster domain-containing protein</fullName>
    </submittedName>
</protein>
<keyword evidence="2" id="KW-0004">4Fe-4S</keyword>
<keyword evidence="3" id="KW-0479">Metal-binding</keyword>
<feature type="domain" description="4Fe-4S ferredoxin-type" evidence="8">
    <location>
        <begin position="115"/>
        <end position="144"/>
    </location>
</feature>
<keyword evidence="6" id="KW-0408">Iron</keyword>
<comment type="caution">
    <text evidence="9">The sequence shown here is derived from an EMBL/GenBank/DDBJ whole genome shotgun (WGS) entry which is preliminary data.</text>
</comment>
<dbReference type="SUPFAM" id="SSF54862">
    <property type="entry name" value="4Fe-4S ferredoxins"/>
    <property type="match status" value="1"/>
</dbReference>
<sequence>MNQWGFYFDETRCVGCKACMIACKENNENLRGDINIHQYDINTDYTKDNKVNLPSMEECSKYYMKENWRRVSQTIEGSFPALKMTNLSISCNHCTNPACIPACPVEAISKDSEFGIVQADRTICISCGSCEAECPWGAPQYYDKNYADYAEEDPARPRMTKCNLCIGRIKEGLKPACVAICPARALDAGPIEELKIKYKDAVTSTANFNNIEKINLHKPNILLKAKYKVK</sequence>
<dbReference type="Pfam" id="PF00037">
    <property type="entry name" value="Fer4"/>
    <property type="match status" value="1"/>
</dbReference>
<dbReference type="GO" id="GO:0046872">
    <property type="term" value="F:metal ion binding"/>
    <property type="evidence" value="ECO:0007669"/>
    <property type="project" value="UniProtKB-KW"/>
</dbReference>
<evidence type="ECO:0000256" key="2">
    <source>
        <dbReference type="ARBA" id="ARBA00022485"/>
    </source>
</evidence>
<dbReference type="CDD" id="cd16371">
    <property type="entry name" value="DMSOR_beta_like"/>
    <property type="match status" value="1"/>
</dbReference>
<organism evidence="9 10">
    <name type="scientific">Candidatus Mucispirillum faecigallinarum</name>
    <dbReference type="NCBI Taxonomy" id="2838699"/>
    <lineage>
        <taxon>Bacteria</taxon>
        <taxon>Pseudomonadati</taxon>
        <taxon>Deferribacterota</taxon>
        <taxon>Deferribacteres</taxon>
        <taxon>Deferribacterales</taxon>
        <taxon>Mucispirillaceae</taxon>
        <taxon>Mucispirillum</taxon>
    </lineage>
</organism>
<reference evidence="9" key="1">
    <citation type="journal article" date="2021" name="PeerJ">
        <title>Extensive microbial diversity within the chicken gut microbiome revealed by metagenomics and culture.</title>
        <authorList>
            <person name="Gilroy R."/>
            <person name="Ravi A."/>
            <person name="Getino M."/>
            <person name="Pursley I."/>
            <person name="Horton D.L."/>
            <person name="Alikhan N.F."/>
            <person name="Baker D."/>
            <person name="Gharbi K."/>
            <person name="Hall N."/>
            <person name="Watson M."/>
            <person name="Adriaenssens E.M."/>
            <person name="Foster-Nyarko E."/>
            <person name="Jarju S."/>
            <person name="Secka A."/>
            <person name="Antonio M."/>
            <person name="Oren A."/>
            <person name="Chaudhuri R.R."/>
            <person name="La Ragione R."/>
            <person name="Hildebrand F."/>
            <person name="Pallen M.J."/>
        </authorList>
    </citation>
    <scope>NUCLEOTIDE SEQUENCE</scope>
    <source>
        <strain evidence="9">ChiW4-1371</strain>
    </source>
</reference>
<accession>A0A9D2GS04</accession>
<dbReference type="EMBL" id="DXAQ01000049">
    <property type="protein sequence ID" value="HIZ88968.1"/>
    <property type="molecule type" value="Genomic_DNA"/>
</dbReference>
<dbReference type="PROSITE" id="PS51379">
    <property type="entry name" value="4FE4S_FER_2"/>
    <property type="match status" value="3"/>
</dbReference>
<evidence type="ECO:0000256" key="1">
    <source>
        <dbReference type="ARBA" id="ARBA00022448"/>
    </source>
</evidence>
<proteinExistence type="predicted"/>
<dbReference type="Pfam" id="PF13247">
    <property type="entry name" value="Fer4_11"/>
    <property type="match status" value="1"/>
</dbReference>
<evidence type="ECO:0000256" key="5">
    <source>
        <dbReference type="ARBA" id="ARBA00022982"/>
    </source>
</evidence>
<keyword evidence="7" id="KW-0411">Iron-sulfur</keyword>
<evidence type="ECO:0000313" key="9">
    <source>
        <dbReference type="EMBL" id="HIZ88968.1"/>
    </source>
</evidence>
<keyword evidence="4" id="KW-0677">Repeat</keyword>
<dbReference type="GO" id="GO:0051539">
    <property type="term" value="F:4 iron, 4 sulfur cluster binding"/>
    <property type="evidence" value="ECO:0007669"/>
    <property type="project" value="UniProtKB-KW"/>
</dbReference>
<feature type="domain" description="4Fe-4S ferredoxin-type" evidence="8">
    <location>
        <begin position="80"/>
        <end position="113"/>
    </location>
</feature>
<dbReference type="PANTHER" id="PTHR43177">
    <property type="entry name" value="PROTEIN NRFC"/>
    <property type="match status" value="1"/>
</dbReference>
<evidence type="ECO:0000256" key="3">
    <source>
        <dbReference type="ARBA" id="ARBA00022723"/>
    </source>
</evidence>
<evidence type="ECO:0000256" key="4">
    <source>
        <dbReference type="ARBA" id="ARBA00022737"/>
    </source>
</evidence>
<dbReference type="Proteomes" id="UP000824176">
    <property type="component" value="Unassembled WGS sequence"/>
</dbReference>
<dbReference type="InterPro" id="IPR017900">
    <property type="entry name" value="4Fe4S_Fe_S_CS"/>
</dbReference>
<dbReference type="PANTHER" id="PTHR43177:SF5">
    <property type="entry name" value="ANAEROBIC DIMETHYL SULFOXIDE REDUCTASE CHAIN B-RELATED"/>
    <property type="match status" value="1"/>
</dbReference>
<evidence type="ECO:0000313" key="10">
    <source>
        <dbReference type="Proteomes" id="UP000824176"/>
    </source>
</evidence>
<dbReference type="InterPro" id="IPR017896">
    <property type="entry name" value="4Fe4S_Fe-S-bd"/>
</dbReference>
<dbReference type="AlphaFoldDB" id="A0A9D2GS04"/>
<feature type="domain" description="4Fe-4S ferredoxin-type" evidence="8">
    <location>
        <begin position="4"/>
        <end position="33"/>
    </location>
</feature>
<dbReference type="PROSITE" id="PS00198">
    <property type="entry name" value="4FE4S_FER_1"/>
    <property type="match status" value="1"/>
</dbReference>
<gene>
    <name evidence="9" type="ORF">H9804_03405</name>
</gene>
<evidence type="ECO:0000256" key="6">
    <source>
        <dbReference type="ARBA" id="ARBA00023004"/>
    </source>
</evidence>
<name>A0A9D2GS04_9BACT</name>
<dbReference type="Gene3D" id="3.30.70.20">
    <property type="match status" value="2"/>
</dbReference>
<keyword evidence="1" id="KW-0813">Transport</keyword>
<evidence type="ECO:0000256" key="7">
    <source>
        <dbReference type="ARBA" id="ARBA00023014"/>
    </source>
</evidence>